<keyword evidence="1" id="KW-1133">Transmembrane helix</keyword>
<evidence type="ECO:0000313" key="3">
    <source>
        <dbReference type="Proteomes" id="UP000199245"/>
    </source>
</evidence>
<dbReference type="AlphaFoldDB" id="A0A1G7CYF6"/>
<keyword evidence="1" id="KW-0812">Transmembrane</keyword>
<feature type="transmembrane region" description="Helical" evidence="1">
    <location>
        <begin position="37"/>
        <end position="53"/>
    </location>
</feature>
<accession>A0A1G7CYF6</accession>
<gene>
    <name evidence="2" type="ORF">SAMN05216337_102659</name>
</gene>
<evidence type="ECO:0000256" key="1">
    <source>
        <dbReference type="SAM" id="Phobius"/>
    </source>
</evidence>
<keyword evidence="1" id="KW-0472">Membrane</keyword>
<evidence type="ECO:0000313" key="2">
    <source>
        <dbReference type="EMBL" id="SDE44484.1"/>
    </source>
</evidence>
<reference evidence="2 3" key="1">
    <citation type="submission" date="2016-10" db="EMBL/GenBank/DDBJ databases">
        <authorList>
            <person name="de Groot N.N."/>
        </authorList>
    </citation>
    <scope>NUCLEOTIDE SEQUENCE [LARGE SCALE GENOMIC DNA]</scope>
    <source>
        <strain evidence="2 3">R5</strain>
    </source>
</reference>
<name>A0A1G7CYF6_9BRAD</name>
<dbReference type="EMBL" id="FMZW01000026">
    <property type="protein sequence ID" value="SDE44484.1"/>
    <property type="molecule type" value="Genomic_DNA"/>
</dbReference>
<feature type="transmembrane region" description="Helical" evidence="1">
    <location>
        <begin position="12"/>
        <end position="31"/>
    </location>
</feature>
<proteinExistence type="predicted"/>
<dbReference type="Proteomes" id="UP000199245">
    <property type="component" value="Unassembled WGS sequence"/>
</dbReference>
<organism evidence="2 3">
    <name type="scientific">Bradyrhizobium brasilense</name>
    <dbReference type="NCBI Taxonomy" id="1419277"/>
    <lineage>
        <taxon>Bacteria</taxon>
        <taxon>Pseudomonadati</taxon>
        <taxon>Pseudomonadota</taxon>
        <taxon>Alphaproteobacteria</taxon>
        <taxon>Hyphomicrobiales</taxon>
        <taxon>Nitrobacteraceae</taxon>
        <taxon>Bradyrhizobium</taxon>
    </lineage>
</organism>
<protein>
    <submittedName>
        <fullName evidence="2">Uncharacterized protein</fullName>
    </submittedName>
</protein>
<sequence length="89" mass="10228">MNRDRSIGRIYLRFALKWYAILFVASLVFYVLFASSHTFVASTGVLLLAVYFVRDSRACAKRVGGEVRRTYDPEKALPELRVGRSQQRP</sequence>